<organism evidence="12 13">
    <name type="scientific">Amniculicola lignicola CBS 123094</name>
    <dbReference type="NCBI Taxonomy" id="1392246"/>
    <lineage>
        <taxon>Eukaryota</taxon>
        <taxon>Fungi</taxon>
        <taxon>Dikarya</taxon>
        <taxon>Ascomycota</taxon>
        <taxon>Pezizomycotina</taxon>
        <taxon>Dothideomycetes</taxon>
        <taxon>Pleosporomycetidae</taxon>
        <taxon>Pleosporales</taxon>
        <taxon>Amniculicolaceae</taxon>
        <taxon>Amniculicola</taxon>
    </lineage>
</organism>
<comment type="catalytic activity">
    <reaction evidence="8">
        <text>L-seryl-[protein] + ATP = O-phospho-L-seryl-[protein] + ADP + H(+)</text>
        <dbReference type="Rhea" id="RHEA:17989"/>
        <dbReference type="Rhea" id="RHEA-COMP:9863"/>
        <dbReference type="Rhea" id="RHEA-COMP:11604"/>
        <dbReference type="ChEBI" id="CHEBI:15378"/>
        <dbReference type="ChEBI" id="CHEBI:29999"/>
        <dbReference type="ChEBI" id="CHEBI:30616"/>
        <dbReference type="ChEBI" id="CHEBI:83421"/>
        <dbReference type="ChEBI" id="CHEBI:456216"/>
        <dbReference type="EC" id="2.7.11.1"/>
    </reaction>
</comment>
<feature type="domain" description="Protein kinase" evidence="11">
    <location>
        <begin position="27"/>
        <end position="383"/>
    </location>
</feature>
<dbReference type="AlphaFoldDB" id="A0A6A5WQU1"/>
<comment type="similarity">
    <text evidence="10">Belongs to the protein kinase superfamily.</text>
</comment>
<dbReference type="EMBL" id="ML977570">
    <property type="protein sequence ID" value="KAF2003897.1"/>
    <property type="molecule type" value="Genomic_DNA"/>
</dbReference>
<evidence type="ECO:0000256" key="9">
    <source>
        <dbReference type="PROSITE-ProRule" id="PRU10141"/>
    </source>
</evidence>
<dbReference type="SUPFAM" id="SSF56112">
    <property type="entry name" value="Protein kinase-like (PK-like)"/>
    <property type="match status" value="1"/>
</dbReference>
<feature type="binding site" evidence="9">
    <location>
        <position position="58"/>
    </location>
    <ligand>
        <name>ATP</name>
        <dbReference type="ChEBI" id="CHEBI:30616"/>
    </ligand>
</feature>
<comment type="catalytic activity">
    <reaction evidence="7">
        <text>L-threonyl-[protein] + ATP = O-phospho-L-threonyl-[protein] + ADP + H(+)</text>
        <dbReference type="Rhea" id="RHEA:46608"/>
        <dbReference type="Rhea" id="RHEA-COMP:11060"/>
        <dbReference type="Rhea" id="RHEA-COMP:11605"/>
        <dbReference type="ChEBI" id="CHEBI:15378"/>
        <dbReference type="ChEBI" id="CHEBI:30013"/>
        <dbReference type="ChEBI" id="CHEBI:30616"/>
        <dbReference type="ChEBI" id="CHEBI:61977"/>
        <dbReference type="ChEBI" id="CHEBI:456216"/>
        <dbReference type="EC" id="2.7.11.1"/>
    </reaction>
</comment>
<evidence type="ECO:0000256" key="8">
    <source>
        <dbReference type="ARBA" id="ARBA00048679"/>
    </source>
</evidence>
<dbReference type="InterPro" id="IPR000719">
    <property type="entry name" value="Prot_kinase_dom"/>
</dbReference>
<keyword evidence="13" id="KW-1185">Reference proteome</keyword>
<dbReference type="InterPro" id="IPR008271">
    <property type="entry name" value="Ser/Thr_kinase_AS"/>
</dbReference>
<dbReference type="Proteomes" id="UP000799779">
    <property type="component" value="Unassembled WGS sequence"/>
</dbReference>
<dbReference type="GO" id="GO:0005737">
    <property type="term" value="C:cytoplasm"/>
    <property type="evidence" value="ECO:0007669"/>
    <property type="project" value="TreeGrafter"/>
</dbReference>
<evidence type="ECO:0000256" key="5">
    <source>
        <dbReference type="ARBA" id="ARBA00022777"/>
    </source>
</evidence>
<keyword evidence="2 10" id="KW-0723">Serine/threonine-protein kinase</keyword>
<evidence type="ECO:0000256" key="4">
    <source>
        <dbReference type="ARBA" id="ARBA00022741"/>
    </source>
</evidence>
<dbReference type="PANTHER" id="PTHR47634">
    <property type="entry name" value="PROTEIN KINASE DOMAIN-CONTAINING PROTEIN-RELATED"/>
    <property type="match status" value="1"/>
</dbReference>
<dbReference type="GO" id="GO:0004674">
    <property type="term" value="F:protein serine/threonine kinase activity"/>
    <property type="evidence" value="ECO:0007669"/>
    <property type="project" value="UniProtKB-KW"/>
</dbReference>
<dbReference type="PANTHER" id="PTHR47634:SF9">
    <property type="entry name" value="PROTEIN KINASE DOMAIN-CONTAINING PROTEIN-RELATED"/>
    <property type="match status" value="1"/>
</dbReference>
<dbReference type="GO" id="GO:0005634">
    <property type="term" value="C:nucleus"/>
    <property type="evidence" value="ECO:0007669"/>
    <property type="project" value="TreeGrafter"/>
</dbReference>
<evidence type="ECO:0000256" key="2">
    <source>
        <dbReference type="ARBA" id="ARBA00022527"/>
    </source>
</evidence>
<evidence type="ECO:0000256" key="1">
    <source>
        <dbReference type="ARBA" id="ARBA00012513"/>
    </source>
</evidence>
<evidence type="ECO:0000313" key="12">
    <source>
        <dbReference type="EMBL" id="KAF2003897.1"/>
    </source>
</evidence>
<evidence type="ECO:0000256" key="6">
    <source>
        <dbReference type="ARBA" id="ARBA00022840"/>
    </source>
</evidence>
<dbReference type="PROSITE" id="PS50011">
    <property type="entry name" value="PROTEIN_KINASE_DOM"/>
    <property type="match status" value="1"/>
</dbReference>
<keyword evidence="3" id="KW-0808">Transferase</keyword>
<dbReference type="OrthoDB" id="5979581at2759"/>
<sequence>MSEEKPENYCPGGFHPVYLGERFNNRYQIISKLGYGVYSTVWLAKDLISQSPRHVALKILTANSYGSLHPVYELDILKHISRTDPSHSGYKHVVHLLNSFIHEGPNGNHLCLVLELMGQSIFNLQKCFPNKRLPVRLGRQIAEQVLHVLDWLHGSCGVVHTDIKPDNILIEIPDIDDAVKNHLIKLEQAKIDQPENSGLISQPIVNDSLSDFSKLNIRITDFGVASWKDNHLTEWIQPPALRAPEVFLGAPWNGSVDVWGFACVIYELLQGRVLFRGRSGPKDAWTAEEDQIAQMIELFGPIPASVRKRGRFSCKYFDENGKCNLLHVKQLYPYSLQDLLTQTPNKSMSVNDYEQFRAFLEAMLKYEPSERKTPKELLNGPWLSNEVSD</sequence>
<dbReference type="SMART" id="SM00220">
    <property type="entry name" value="S_TKc"/>
    <property type="match status" value="1"/>
</dbReference>
<evidence type="ECO:0000256" key="3">
    <source>
        <dbReference type="ARBA" id="ARBA00022679"/>
    </source>
</evidence>
<dbReference type="GO" id="GO:0000245">
    <property type="term" value="P:spliceosomal complex assembly"/>
    <property type="evidence" value="ECO:0007669"/>
    <property type="project" value="TreeGrafter"/>
</dbReference>
<dbReference type="PROSITE" id="PS00108">
    <property type="entry name" value="PROTEIN_KINASE_ST"/>
    <property type="match status" value="1"/>
</dbReference>
<evidence type="ECO:0000313" key="13">
    <source>
        <dbReference type="Proteomes" id="UP000799779"/>
    </source>
</evidence>
<keyword evidence="6 9" id="KW-0067">ATP-binding</keyword>
<name>A0A6A5WQU1_9PLEO</name>
<dbReference type="InterPro" id="IPR017441">
    <property type="entry name" value="Protein_kinase_ATP_BS"/>
</dbReference>
<keyword evidence="5 12" id="KW-0418">Kinase</keyword>
<proteinExistence type="inferred from homology"/>
<dbReference type="Pfam" id="PF00069">
    <property type="entry name" value="Pkinase"/>
    <property type="match status" value="1"/>
</dbReference>
<evidence type="ECO:0000256" key="10">
    <source>
        <dbReference type="RuleBase" id="RU000304"/>
    </source>
</evidence>
<evidence type="ECO:0000256" key="7">
    <source>
        <dbReference type="ARBA" id="ARBA00047899"/>
    </source>
</evidence>
<dbReference type="EC" id="2.7.11.1" evidence="1"/>
<dbReference type="InterPro" id="IPR011009">
    <property type="entry name" value="Kinase-like_dom_sf"/>
</dbReference>
<keyword evidence="4 9" id="KW-0547">Nucleotide-binding</keyword>
<dbReference type="Gene3D" id="1.10.510.10">
    <property type="entry name" value="Transferase(Phosphotransferase) domain 1"/>
    <property type="match status" value="1"/>
</dbReference>
<protein>
    <recommendedName>
        <fullName evidence="1">non-specific serine/threonine protein kinase</fullName>
        <ecNumber evidence="1">2.7.11.1</ecNumber>
    </recommendedName>
</protein>
<dbReference type="GO" id="GO:0050684">
    <property type="term" value="P:regulation of mRNA processing"/>
    <property type="evidence" value="ECO:0007669"/>
    <property type="project" value="TreeGrafter"/>
</dbReference>
<evidence type="ECO:0000259" key="11">
    <source>
        <dbReference type="PROSITE" id="PS50011"/>
    </source>
</evidence>
<accession>A0A6A5WQU1</accession>
<dbReference type="FunFam" id="1.10.510.10:FF:000275">
    <property type="entry name" value="SRSF protein kinase 2 isoform X3"/>
    <property type="match status" value="1"/>
</dbReference>
<reference evidence="12" key="1">
    <citation type="journal article" date="2020" name="Stud. Mycol.">
        <title>101 Dothideomycetes genomes: a test case for predicting lifestyles and emergence of pathogens.</title>
        <authorList>
            <person name="Haridas S."/>
            <person name="Albert R."/>
            <person name="Binder M."/>
            <person name="Bloem J."/>
            <person name="Labutti K."/>
            <person name="Salamov A."/>
            <person name="Andreopoulos B."/>
            <person name="Baker S."/>
            <person name="Barry K."/>
            <person name="Bills G."/>
            <person name="Bluhm B."/>
            <person name="Cannon C."/>
            <person name="Castanera R."/>
            <person name="Culley D."/>
            <person name="Daum C."/>
            <person name="Ezra D."/>
            <person name="Gonzalez J."/>
            <person name="Henrissat B."/>
            <person name="Kuo A."/>
            <person name="Liang C."/>
            <person name="Lipzen A."/>
            <person name="Lutzoni F."/>
            <person name="Magnuson J."/>
            <person name="Mondo S."/>
            <person name="Nolan M."/>
            <person name="Ohm R."/>
            <person name="Pangilinan J."/>
            <person name="Park H.-J."/>
            <person name="Ramirez L."/>
            <person name="Alfaro M."/>
            <person name="Sun H."/>
            <person name="Tritt A."/>
            <person name="Yoshinaga Y."/>
            <person name="Zwiers L.-H."/>
            <person name="Turgeon B."/>
            <person name="Goodwin S."/>
            <person name="Spatafora J."/>
            <person name="Crous P."/>
            <person name="Grigoriev I."/>
        </authorList>
    </citation>
    <scope>NUCLEOTIDE SEQUENCE</scope>
    <source>
        <strain evidence="12">CBS 123094</strain>
    </source>
</reference>
<dbReference type="Gene3D" id="3.30.200.20">
    <property type="entry name" value="Phosphorylase Kinase, domain 1"/>
    <property type="match status" value="1"/>
</dbReference>
<dbReference type="InterPro" id="IPR051334">
    <property type="entry name" value="SRPK"/>
</dbReference>
<dbReference type="PROSITE" id="PS00107">
    <property type="entry name" value="PROTEIN_KINASE_ATP"/>
    <property type="match status" value="1"/>
</dbReference>
<dbReference type="GO" id="GO:0005524">
    <property type="term" value="F:ATP binding"/>
    <property type="evidence" value="ECO:0007669"/>
    <property type="project" value="UniProtKB-UniRule"/>
</dbReference>
<gene>
    <name evidence="12" type="ORF">P154DRAFT_427932</name>
</gene>